<accession>A0A9Q3IL36</accession>
<dbReference type="AlphaFoldDB" id="A0A9Q3IL36"/>
<reference evidence="1" key="1">
    <citation type="submission" date="2021-03" db="EMBL/GenBank/DDBJ databases">
        <title>Draft genome sequence of rust myrtle Austropuccinia psidii MF-1, a brazilian biotype.</title>
        <authorList>
            <person name="Quecine M.C."/>
            <person name="Pachon D.M.R."/>
            <person name="Bonatelli M.L."/>
            <person name="Correr F.H."/>
            <person name="Franceschini L.M."/>
            <person name="Leite T.F."/>
            <person name="Margarido G.R.A."/>
            <person name="Almeida C.A."/>
            <person name="Ferrarezi J.A."/>
            <person name="Labate C.A."/>
        </authorList>
    </citation>
    <scope>NUCLEOTIDE SEQUENCE</scope>
    <source>
        <strain evidence="1">MF-1</strain>
    </source>
</reference>
<sequence length="133" mass="15361">MPRGLQQGSQRCVLIKAHWDLGTILDPKRLRFKWEEAVSDILSASTQSDPSTLGIVGNLERQMRPKLPERIGFLPALDQQHKYQFQYQPISPQVKFGGLWMSIRSNAFTLATWQFSLQPYYSFPLLNSDHLQQ</sequence>
<name>A0A9Q3IL36_9BASI</name>
<comment type="caution">
    <text evidence="1">The sequence shown here is derived from an EMBL/GenBank/DDBJ whole genome shotgun (WGS) entry which is preliminary data.</text>
</comment>
<evidence type="ECO:0000313" key="2">
    <source>
        <dbReference type="Proteomes" id="UP000765509"/>
    </source>
</evidence>
<evidence type="ECO:0000313" key="1">
    <source>
        <dbReference type="EMBL" id="MBW0542995.1"/>
    </source>
</evidence>
<protein>
    <submittedName>
        <fullName evidence="1">Uncharacterized protein</fullName>
    </submittedName>
</protein>
<dbReference type="Proteomes" id="UP000765509">
    <property type="component" value="Unassembled WGS sequence"/>
</dbReference>
<dbReference type="EMBL" id="AVOT02047725">
    <property type="protein sequence ID" value="MBW0542995.1"/>
    <property type="molecule type" value="Genomic_DNA"/>
</dbReference>
<proteinExistence type="predicted"/>
<organism evidence="1 2">
    <name type="scientific">Austropuccinia psidii MF-1</name>
    <dbReference type="NCBI Taxonomy" id="1389203"/>
    <lineage>
        <taxon>Eukaryota</taxon>
        <taxon>Fungi</taxon>
        <taxon>Dikarya</taxon>
        <taxon>Basidiomycota</taxon>
        <taxon>Pucciniomycotina</taxon>
        <taxon>Pucciniomycetes</taxon>
        <taxon>Pucciniales</taxon>
        <taxon>Sphaerophragmiaceae</taxon>
        <taxon>Austropuccinia</taxon>
    </lineage>
</organism>
<keyword evidence="2" id="KW-1185">Reference proteome</keyword>
<gene>
    <name evidence="1" type="ORF">O181_082710</name>
</gene>